<dbReference type="InterPro" id="IPR021109">
    <property type="entry name" value="Peptidase_aspartic_dom_sf"/>
</dbReference>
<sequence length="201" mass="22715">MRANPYERLATVYQEKFVDEYIDVFVALTSQAEGLTDQQYLGFFLSGLREEIRVRIRSQDSIDLFCTMNLAREIELEIQFLTSKLSLKHGGDSSQRWGSVIGPGPRNDMGRVQSMGVCHDVKINLGNLEISVDCYVFPLGGVDLILGVAWLATLGNPSYTKMEISIFQLSKLIDVEFSMLLWELSSLEHSYNFDAEITLSQ</sequence>
<dbReference type="AlphaFoldDB" id="A0A6A6K8T8"/>
<reference evidence="1 2" key="1">
    <citation type="journal article" date="2020" name="Mol. Plant">
        <title>The Chromosome-Based Rubber Tree Genome Provides New Insights into Spurge Genome Evolution and Rubber Biosynthesis.</title>
        <authorList>
            <person name="Liu J."/>
            <person name="Shi C."/>
            <person name="Shi C.C."/>
            <person name="Li W."/>
            <person name="Zhang Q.J."/>
            <person name="Zhang Y."/>
            <person name="Li K."/>
            <person name="Lu H.F."/>
            <person name="Shi C."/>
            <person name="Zhu S.T."/>
            <person name="Xiao Z.Y."/>
            <person name="Nan H."/>
            <person name="Yue Y."/>
            <person name="Zhu X.G."/>
            <person name="Wu Y."/>
            <person name="Hong X.N."/>
            <person name="Fan G.Y."/>
            <person name="Tong Y."/>
            <person name="Zhang D."/>
            <person name="Mao C.L."/>
            <person name="Liu Y.L."/>
            <person name="Hao S.J."/>
            <person name="Liu W.Q."/>
            <person name="Lv M.Q."/>
            <person name="Zhang H.B."/>
            <person name="Liu Y."/>
            <person name="Hu-Tang G.R."/>
            <person name="Wang J.P."/>
            <person name="Wang J.H."/>
            <person name="Sun Y.H."/>
            <person name="Ni S.B."/>
            <person name="Chen W.B."/>
            <person name="Zhang X.C."/>
            <person name="Jiao Y.N."/>
            <person name="Eichler E.E."/>
            <person name="Li G.H."/>
            <person name="Liu X."/>
            <person name="Gao L.Z."/>
        </authorList>
    </citation>
    <scope>NUCLEOTIDE SEQUENCE [LARGE SCALE GENOMIC DNA]</scope>
    <source>
        <strain evidence="2">cv. GT1</strain>
        <tissue evidence="1">Leaf</tissue>
    </source>
</reference>
<dbReference type="Gene3D" id="2.40.70.10">
    <property type="entry name" value="Acid Proteases"/>
    <property type="match status" value="1"/>
</dbReference>
<keyword evidence="2" id="KW-1185">Reference proteome</keyword>
<evidence type="ECO:0000313" key="1">
    <source>
        <dbReference type="EMBL" id="KAF2285197.1"/>
    </source>
</evidence>
<dbReference type="EMBL" id="JAAGAX010000018">
    <property type="protein sequence ID" value="KAF2285197.1"/>
    <property type="molecule type" value="Genomic_DNA"/>
</dbReference>
<protein>
    <recommendedName>
        <fullName evidence="3">Retrotransposon gag domain-containing protein</fullName>
    </recommendedName>
</protein>
<organism evidence="1 2">
    <name type="scientific">Hevea brasiliensis</name>
    <name type="common">Para rubber tree</name>
    <name type="synonym">Siphonia brasiliensis</name>
    <dbReference type="NCBI Taxonomy" id="3981"/>
    <lineage>
        <taxon>Eukaryota</taxon>
        <taxon>Viridiplantae</taxon>
        <taxon>Streptophyta</taxon>
        <taxon>Embryophyta</taxon>
        <taxon>Tracheophyta</taxon>
        <taxon>Spermatophyta</taxon>
        <taxon>Magnoliopsida</taxon>
        <taxon>eudicotyledons</taxon>
        <taxon>Gunneridae</taxon>
        <taxon>Pentapetalae</taxon>
        <taxon>rosids</taxon>
        <taxon>fabids</taxon>
        <taxon>Malpighiales</taxon>
        <taxon>Euphorbiaceae</taxon>
        <taxon>Crotonoideae</taxon>
        <taxon>Micrandreae</taxon>
        <taxon>Hevea</taxon>
    </lineage>
</organism>
<evidence type="ECO:0000313" key="2">
    <source>
        <dbReference type="Proteomes" id="UP000467840"/>
    </source>
</evidence>
<name>A0A6A6K8T8_HEVBR</name>
<evidence type="ECO:0008006" key="3">
    <source>
        <dbReference type="Google" id="ProtNLM"/>
    </source>
</evidence>
<gene>
    <name evidence="1" type="ORF">GH714_039003</name>
</gene>
<comment type="caution">
    <text evidence="1">The sequence shown here is derived from an EMBL/GenBank/DDBJ whole genome shotgun (WGS) entry which is preliminary data.</text>
</comment>
<dbReference type="Proteomes" id="UP000467840">
    <property type="component" value="Chromosome 12"/>
</dbReference>
<proteinExistence type="predicted"/>
<accession>A0A6A6K8T8</accession>
<dbReference type="CDD" id="cd00303">
    <property type="entry name" value="retropepsin_like"/>
    <property type="match status" value="1"/>
</dbReference>